<evidence type="ECO:0000256" key="1">
    <source>
        <dbReference type="SAM" id="MobiDB-lite"/>
    </source>
</evidence>
<dbReference type="RefSeq" id="WP_129521906.1">
    <property type="nucleotide sequence ID" value="NZ_SDPN01000038.1"/>
</dbReference>
<sequence>MVDLLAVFATLAFVGVMVGCTLAGSRSFGLEQRAGLLDRRNPALADALRRAESISDLSRSGLYVGEMFSVVCTPSRASWIDGARVRAADSDLRVEPPEEALPARPATVVALSGSEHVPQPMRPRHPSRRTERHPAGGAKNSGHQPTASG</sequence>
<proteinExistence type="predicted"/>
<feature type="region of interest" description="Disordered" evidence="1">
    <location>
        <begin position="97"/>
        <end position="149"/>
    </location>
</feature>
<reference evidence="2 3" key="1">
    <citation type="submission" date="2019-01" db="EMBL/GenBank/DDBJ databases">
        <title>Agromyces.</title>
        <authorList>
            <person name="Li J."/>
        </authorList>
    </citation>
    <scope>NUCLEOTIDE SEQUENCE [LARGE SCALE GENOMIC DNA]</scope>
    <source>
        <strain evidence="2 3">DSM 15934</strain>
    </source>
</reference>
<dbReference type="EMBL" id="SDPN01000038">
    <property type="protein sequence ID" value="RXZ67822.1"/>
    <property type="molecule type" value="Genomic_DNA"/>
</dbReference>
<evidence type="ECO:0000313" key="3">
    <source>
        <dbReference type="Proteomes" id="UP000293865"/>
    </source>
</evidence>
<name>A0A4Q2KVH4_9MICO</name>
<dbReference type="Proteomes" id="UP000293865">
    <property type="component" value="Unassembled WGS sequence"/>
</dbReference>
<protein>
    <submittedName>
        <fullName evidence="2">Uncharacterized protein</fullName>
    </submittedName>
</protein>
<keyword evidence="3" id="KW-1185">Reference proteome</keyword>
<organism evidence="2 3">
    <name type="scientific">Agromyces albus</name>
    <dbReference type="NCBI Taxonomy" id="205332"/>
    <lineage>
        <taxon>Bacteria</taxon>
        <taxon>Bacillati</taxon>
        <taxon>Actinomycetota</taxon>
        <taxon>Actinomycetes</taxon>
        <taxon>Micrococcales</taxon>
        <taxon>Microbacteriaceae</taxon>
        <taxon>Agromyces</taxon>
    </lineage>
</organism>
<dbReference type="AlphaFoldDB" id="A0A4Q2KVH4"/>
<gene>
    <name evidence="2" type="ORF">ESP51_16045</name>
</gene>
<evidence type="ECO:0000313" key="2">
    <source>
        <dbReference type="EMBL" id="RXZ67822.1"/>
    </source>
</evidence>
<dbReference type="OrthoDB" id="5004725at2"/>
<comment type="caution">
    <text evidence="2">The sequence shown here is derived from an EMBL/GenBank/DDBJ whole genome shotgun (WGS) entry which is preliminary data.</text>
</comment>
<accession>A0A4Q2KVH4</accession>